<organism evidence="6 7">
    <name type="scientific">Dyella japonica A8</name>
    <dbReference type="NCBI Taxonomy" id="1217721"/>
    <lineage>
        <taxon>Bacteria</taxon>
        <taxon>Pseudomonadati</taxon>
        <taxon>Pseudomonadota</taxon>
        <taxon>Gammaproteobacteria</taxon>
        <taxon>Lysobacterales</taxon>
        <taxon>Rhodanobacteraceae</taxon>
        <taxon>Dyella</taxon>
    </lineage>
</organism>
<dbReference type="EMBL" id="CP008884">
    <property type="protein sequence ID" value="AIF47603.1"/>
    <property type="molecule type" value="Genomic_DNA"/>
</dbReference>
<dbReference type="PATRIC" id="fig|1217721.7.peg.2100"/>
<dbReference type="FunFam" id="1.10.10.10:FF:000001">
    <property type="entry name" value="LysR family transcriptional regulator"/>
    <property type="match status" value="1"/>
</dbReference>
<dbReference type="PANTHER" id="PTHR30537">
    <property type="entry name" value="HTH-TYPE TRANSCRIPTIONAL REGULATOR"/>
    <property type="match status" value="1"/>
</dbReference>
<reference evidence="6 7" key="1">
    <citation type="submission" date="2014-07" db="EMBL/GenBank/DDBJ databases">
        <title>Complete Genome Sequence of Dyella japonica Strain A8 Isolated from Malaysian Tropical Soil.</title>
        <authorList>
            <person name="Hui R.K.H."/>
            <person name="Chen J.-W."/>
            <person name="Chan K.-G."/>
            <person name="Leung F.C.C."/>
        </authorList>
    </citation>
    <scope>NUCLEOTIDE SEQUENCE [LARGE SCALE GENOMIC DNA]</scope>
    <source>
        <strain evidence="6 7">A8</strain>
    </source>
</reference>
<evidence type="ECO:0000313" key="7">
    <source>
        <dbReference type="Proteomes" id="UP000027987"/>
    </source>
</evidence>
<dbReference type="InterPro" id="IPR000847">
    <property type="entry name" value="LysR_HTH_N"/>
</dbReference>
<keyword evidence="7" id="KW-1185">Reference proteome</keyword>
<dbReference type="GO" id="GO:0006351">
    <property type="term" value="P:DNA-templated transcription"/>
    <property type="evidence" value="ECO:0007669"/>
    <property type="project" value="TreeGrafter"/>
</dbReference>
<dbReference type="GO" id="GO:0003700">
    <property type="term" value="F:DNA-binding transcription factor activity"/>
    <property type="evidence" value="ECO:0007669"/>
    <property type="project" value="InterPro"/>
</dbReference>
<feature type="domain" description="HTH lysR-type" evidence="5">
    <location>
        <begin position="1"/>
        <end position="59"/>
    </location>
</feature>
<dbReference type="Gene3D" id="1.10.10.10">
    <property type="entry name" value="Winged helix-like DNA-binding domain superfamily/Winged helix DNA-binding domain"/>
    <property type="match status" value="1"/>
</dbReference>
<keyword evidence="2" id="KW-0805">Transcription regulation</keyword>
<accession>A0A075K605</accession>
<dbReference type="RefSeq" id="WP_019465102.1">
    <property type="nucleotide sequence ID" value="NZ_ALOY01000148.1"/>
</dbReference>
<dbReference type="SUPFAM" id="SSF46785">
    <property type="entry name" value="Winged helix' DNA-binding domain"/>
    <property type="match status" value="1"/>
</dbReference>
<dbReference type="STRING" id="1217721.HY57_10155"/>
<dbReference type="HOGENOM" id="CLU_039613_16_2_6"/>
<comment type="similarity">
    <text evidence="1">Belongs to the LysR transcriptional regulatory family.</text>
</comment>
<dbReference type="AlphaFoldDB" id="A0A075K605"/>
<dbReference type="PROSITE" id="PS50931">
    <property type="entry name" value="HTH_LYSR"/>
    <property type="match status" value="1"/>
</dbReference>
<protein>
    <submittedName>
        <fullName evidence="6">LysR family transcriptional regulator</fullName>
    </submittedName>
</protein>
<dbReference type="Pfam" id="PF00126">
    <property type="entry name" value="HTH_1"/>
    <property type="match status" value="1"/>
</dbReference>
<gene>
    <name evidence="6" type="ORF">HY57_10155</name>
</gene>
<dbReference type="Proteomes" id="UP000027987">
    <property type="component" value="Chromosome"/>
</dbReference>
<dbReference type="PANTHER" id="PTHR30537:SF31">
    <property type="entry name" value="TRANSCRIPTIONAL REGULATOR, LYSR FAMILY"/>
    <property type="match status" value="1"/>
</dbReference>
<dbReference type="SUPFAM" id="SSF53850">
    <property type="entry name" value="Periplasmic binding protein-like II"/>
    <property type="match status" value="1"/>
</dbReference>
<evidence type="ECO:0000259" key="5">
    <source>
        <dbReference type="PROSITE" id="PS50931"/>
    </source>
</evidence>
<dbReference type="InterPro" id="IPR036388">
    <property type="entry name" value="WH-like_DNA-bd_sf"/>
</dbReference>
<dbReference type="OrthoDB" id="5671700at2"/>
<dbReference type="Gene3D" id="3.40.190.290">
    <property type="match status" value="1"/>
</dbReference>
<name>A0A075K605_9GAMM</name>
<dbReference type="InterPro" id="IPR036390">
    <property type="entry name" value="WH_DNA-bd_sf"/>
</dbReference>
<dbReference type="CDD" id="cd08473">
    <property type="entry name" value="PBP2_CrgA_like_4"/>
    <property type="match status" value="1"/>
</dbReference>
<evidence type="ECO:0000256" key="2">
    <source>
        <dbReference type="ARBA" id="ARBA00023015"/>
    </source>
</evidence>
<dbReference type="GO" id="GO:0043565">
    <property type="term" value="F:sequence-specific DNA binding"/>
    <property type="evidence" value="ECO:0007669"/>
    <property type="project" value="TreeGrafter"/>
</dbReference>
<evidence type="ECO:0000256" key="1">
    <source>
        <dbReference type="ARBA" id="ARBA00009437"/>
    </source>
</evidence>
<dbReference type="Pfam" id="PF03466">
    <property type="entry name" value="LysR_substrate"/>
    <property type="match status" value="1"/>
</dbReference>
<dbReference type="NCBIfam" id="NF011573">
    <property type="entry name" value="PRK14997.1"/>
    <property type="match status" value="1"/>
</dbReference>
<proteinExistence type="inferred from homology"/>
<keyword evidence="4" id="KW-0804">Transcription</keyword>
<evidence type="ECO:0000256" key="3">
    <source>
        <dbReference type="ARBA" id="ARBA00023125"/>
    </source>
</evidence>
<sequence length="314" mass="34285">MRDLNDLYYFAQVVEHQGFAPASRVLLIPKSKLSRRVAMLEERLGVQLIQRSSRHFSVTDIGQEFYRHCQAMLVEAEAADEAIAYRRAEPQGVVRLTCPTGLLHARVSDILADYLTKYPKVKLQLEATNRRVDVIAEGIDVAIRARPPPLEDSDLVMRIFAERSWKLVASPSLVASLRAPDVPADLSCFPTIDLSPSNGIHVWELTGPKGVKASIHHDPRMVTDDMLALLAAAAKGVGIVQLPSMVVSGALKNGSVVELLPAWTPKVGVVHAVFSSRRGLLPSVRHLIDFLAERLAVDEDEASPATPATPASDA</sequence>
<evidence type="ECO:0000256" key="4">
    <source>
        <dbReference type="ARBA" id="ARBA00023163"/>
    </source>
</evidence>
<keyword evidence="3" id="KW-0238">DNA-binding</keyword>
<dbReference type="KEGG" id="dja:HY57_10155"/>
<evidence type="ECO:0000313" key="6">
    <source>
        <dbReference type="EMBL" id="AIF47603.1"/>
    </source>
</evidence>
<dbReference type="InterPro" id="IPR005119">
    <property type="entry name" value="LysR_subst-bd"/>
</dbReference>
<dbReference type="InterPro" id="IPR058163">
    <property type="entry name" value="LysR-type_TF_proteobact-type"/>
</dbReference>